<dbReference type="RefSeq" id="WP_340288768.1">
    <property type="nucleotide sequence ID" value="NZ_JBBEOI010000003.1"/>
</dbReference>
<name>A0ABV7WCW2_9MICO</name>
<sequence length="158" mass="16983">MNAPGDMAVDRHDLLAMRARSDVGDHLRVAETERDPGSLKDPVGRPGNDSSVVVSLVQIIMLVDAAMAAERSRPGGGDTAFLLGMALVESRAANLLPEGCGDDVLPPQVEALQAPVREPLRLLRAAEELTRAHEPEDFAPGYSELLVSLIDLIRDWTP</sequence>
<evidence type="ECO:0000313" key="3">
    <source>
        <dbReference type="Proteomes" id="UP001595685"/>
    </source>
</evidence>
<reference evidence="3" key="1">
    <citation type="journal article" date="2019" name="Int. J. Syst. Evol. Microbiol.">
        <title>The Global Catalogue of Microorganisms (GCM) 10K type strain sequencing project: providing services to taxonomists for standard genome sequencing and annotation.</title>
        <authorList>
            <consortium name="The Broad Institute Genomics Platform"/>
            <consortium name="The Broad Institute Genome Sequencing Center for Infectious Disease"/>
            <person name="Wu L."/>
            <person name="Ma J."/>
        </authorList>
    </citation>
    <scope>NUCLEOTIDE SEQUENCE [LARGE SCALE GENOMIC DNA]</scope>
    <source>
        <strain evidence="3">NCAIM B.02333</strain>
    </source>
</reference>
<evidence type="ECO:0000256" key="1">
    <source>
        <dbReference type="SAM" id="MobiDB-lite"/>
    </source>
</evidence>
<comment type="caution">
    <text evidence="2">The sequence shown here is derived from an EMBL/GenBank/DDBJ whole genome shotgun (WGS) entry which is preliminary data.</text>
</comment>
<feature type="compositionally biased region" description="Basic and acidic residues" evidence="1">
    <location>
        <begin position="26"/>
        <end position="38"/>
    </location>
</feature>
<feature type="region of interest" description="Disordered" evidence="1">
    <location>
        <begin position="26"/>
        <end position="47"/>
    </location>
</feature>
<dbReference type="Proteomes" id="UP001595685">
    <property type="component" value="Unassembled WGS sequence"/>
</dbReference>
<evidence type="ECO:0000313" key="2">
    <source>
        <dbReference type="EMBL" id="MFC3687302.1"/>
    </source>
</evidence>
<organism evidence="2 3">
    <name type="scientific">Aquipuribacter hungaricus</name>
    <dbReference type="NCBI Taxonomy" id="545624"/>
    <lineage>
        <taxon>Bacteria</taxon>
        <taxon>Bacillati</taxon>
        <taxon>Actinomycetota</taxon>
        <taxon>Actinomycetes</taxon>
        <taxon>Micrococcales</taxon>
        <taxon>Intrasporangiaceae</taxon>
        <taxon>Aquipuribacter</taxon>
    </lineage>
</organism>
<gene>
    <name evidence="2" type="ORF">ACFOLH_02990</name>
</gene>
<proteinExistence type="predicted"/>
<keyword evidence="3" id="KW-1185">Reference proteome</keyword>
<dbReference type="EMBL" id="JBHRWW010000001">
    <property type="protein sequence ID" value="MFC3687302.1"/>
    <property type="molecule type" value="Genomic_DNA"/>
</dbReference>
<accession>A0ABV7WCW2</accession>
<protein>
    <submittedName>
        <fullName evidence="2">Uncharacterized protein</fullName>
    </submittedName>
</protein>